<sequence>MFCCRIGLVKEVRRGFPEGILLRQPLDNIKLALKGGMLSYVSVLVALRSGGAPAVTTDGGIHGADTYPPKRAPRWRTWGH</sequence>
<comment type="caution">
    <text evidence="1">The sequence shown here is derived from an EMBL/GenBank/DDBJ whole genome shotgun (WGS) entry which is preliminary data.</text>
</comment>
<organism evidence="1 2">
    <name type="scientific">Alicyclobacillus cellulosilyticus</name>
    <dbReference type="NCBI Taxonomy" id="1003997"/>
    <lineage>
        <taxon>Bacteria</taxon>
        <taxon>Bacillati</taxon>
        <taxon>Bacillota</taxon>
        <taxon>Bacilli</taxon>
        <taxon>Bacillales</taxon>
        <taxon>Alicyclobacillaceae</taxon>
        <taxon>Alicyclobacillus</taxon>
    </lineage>
</organism>
<proteinExistence type="predicted"/>
<keyword evidence="2" id="KW-1185">Reference proteome</keyword>
<dbReference type="AlphaFoldDB" id="A0A917KH20"/>
<evidence type="ECO:0000313" key="2">
    <source>
        <dbReference type="Proteomes" id="UP000637695"/>
    </source>
</evidence>
<name>A0A917KH20_9BACL</name>
<protein>
    <submittedName>
        <fullName evidence="1">Uncharacterized protein</fullName>
    </submittedName>
</protein>
<reference evidence="1" key="2">
    <citation type="submission" date="2020-09" db="EMBL/GenBank/DDBJ databases">
        <authorList>
            <person name="Sun Q."/>
            <person name="Ohkuma M."/>
        </authorList>
    </citation>
    <scope>NUCLEOTIDE SEQUENCE</scope>
    <source>
        <strain evidence="1">JCM 18487</strain>
    </source>
</reference>
<dbReference type="Proteomes" id="UP000637695">
    <property type="component" value="Unassembled WGS sequence"/>
</dbReference>
<reference evidence="1" key="1">
    <citation type="journal article" date="2014" name="Int. J. Syst. Evol. Microbiol.">
        <title>Complete genome sequence of Corynebacterium casei LMG S-19264T (=DSM 44701T), isolated from a smear-ripened cheese.</title>
        <authorList>
            <consortium name="US DOE Joint Genome Institute (JGI-PGF)"/>
            <person name="Walter F."/>
            <person name="Albersmeier A."/>
            <person name="Kalinowski J."/>
            <person name="Ruckert C."/>
        </authorList>
    </citation>
    <scope>NUCLEOTIDE SEQUENCE</scope>
    <source>
        <strain evidence="1">JCM 18487</strain>
    </source>
</reference>
<evidence type="ECO:0000313" key="1">
    <source>
        <dbReference type="EMBL" id="GGJ13717.1"/>
    </source>
</evidence>
<dbReference type="EMBL" id="BMOY01000058">
    <property type="protein sequence ID" value="GGJ13717.1"/>
    <property type="molecule type" value="Genomic_DNA"/>
</dbReference>
<gene>
    <name evidence="1" type="ORF">GCM10010885_23830</name>
</gene>
<accession>A0A917KH20</accession>